<evidence type="ECO:0000256" key="3">
    <source>
        <dbReference type="ARBA" id="ARBA00022763"/>
    </source>
</evidence>
<evidence type="ECO:0000313" key="12">
    <source>
        <dbReference type="EMBL" id="MBU2691323.1"/>
    </source>
</evidence>
<dbReference type="SUPFAM" id="SSF46785">
    <property type="entry name" value="Winged helix' DNA-binding domain"/>
    <property type="match status" value="1"/>
</dbReference>
<dbReference type="Gene3D" id="1.10.10.10">
    <property type="entry name" value="Winged helix-like DNA-binding domain superfamily/Winged helix DNA-binding domain"/>
    <property type="match status" value="1"/>
</dbReference>
<evidence type="ECO:0000256" key="1">
    <source>
        <dbReference type="ARBA" id="ARBA00022490"/>
    </source>
</evidence>
<feature type="region of interest" description="Small ATPAse domain (RuvB-S)" evidence="9">
    <location>
        <begin position="185"/>
        <end position="255"/>
    </location>
</feature>
<feature type="binding site" evidence="9">
    <location>
        <position position="65"/>
    </location>
    <ligand>
        <name>ATP</name>
        <dbReference type="ChEBI" id="CHEBI:30616"/>
    </ligand>
</feature>
<dbReference type="InterPro" id="IPR008824">
    <property type="entry name" value="RuvB-like_N"/>
</dbReference>
<dbReference type="InterPro" id="IPR036388">
    <property type="entry name" value="WH-like_DNA-bd_sf"/>
</dbReference>
<dbReference type="NCBIfam" id="NF000868">
    <property type="entry name" value="PRK00080.1"/>
    <property type="match status" value="1"/>
</dbReference>
<dbReference type="PANTHER" id="PTHR42848:SF1">
    <property type="entry name" value="HOLLIDAY JUNCTION BRANCH MIGRATION COMPLEX SUBUNIT RUVB"/>
    <property type="match status" value="1"/>
</dbReference>
<evidence type="ECO:0000313" key="13">
    <source>
        <dbReference type="Proteomes" id="UP000777784"/>
    </source>
</evidence>
<feature type="binding site" evidence="9">
    <location>
        <position position="68"/>
    </location>
    <ligand>
        <name>ATP</name>
        <dbReference type="ChEBI" id="CHEBI:30616"/>
    </ligand>
</feature>
<name>A0A948RUM9_UNCEI</name>
<dbReference type="InterPro" id="IPR036390">
    <property type="entry name" value="WH_DNA-bd_sf"/>
</dbReference>
<feature type="domain" description="AAA+ ATPase" evidence="11">
    <location>
        <begin position="54"/>
        <end position="182"/>
    </location>
</feature>
<keyword evidence="4 9" id="KW-0378">Hydrolase</keyword>
<reference evidence="12" key="1">
    <citation type="submission" date="2021-05" db="EMBL/GenBank/DDBJ databases">
        <title>Energy efficiency and biological interactions define the core microbiome of deep oligotrophic groundwater.</title>
        <authorList>
            <person name="Mehrshad M."/>
            <person name="Lopez-Fernandez M."/>
            <person name="Bell E."/>
            <person name="Bernier-Latmani R."/>
            <person name="Bertilsson S."/>
            <person name="Dopson M."/>
        </authorList>
    </citation>
    <scope>NUCLEOTIDE SEQUENCE</scope>
    <source>
        <strain evidence="12">Modern_marine.mb.64</strain>
    </source>
</reference>
<feature type="binding site" evidence="9">
    <location>
        <position position="174"/>
    </location>
    <ligand>
        <name>ATP</name>
        <dbReference type="ChEBI" id="CHEBI:30616"/>
    </ligand>
</feature>
<dbReference type="InterPro" id="IPR008823">
    <property type="entry name" value="RuvB_wg_C"/>
</dbReference>
<dbReference type="InterPro" id="IPR004605">
    <property type="entry name" value="DNA_helicase_Holl-junc_RuvB"/>
</dbReference>
<feature type="region of interest" description="Head domain (RuvB-H)" evidence="9">
    <location>
        <begin position="258"/>
        <end position="343"/>
    </location>
</feature>
<evidence type="ECO:0000256" key="10">
    <source>
        <dbReference type="SAM" id="MobiDB-lite"/>
    </source>
</evidence>
<comment type="catalytic activity">
    <reaction evidence="9">
        <text>ATP + H2O = ADP + phosphate + H(+)</text>
        <dbReference type="Rhea" id="RHEA:13065"/>
        <dbReference type="ChEBI" id="CHEBI:15377"/>
        <dbReference type="ChEBI" id="CHEBI:15378"/>
        <dbReference type="ChEBI" id="CHEBI:30616"/>
        <dbReference type="ChEBI" id="CHEBI:43474"/>
        <dbReference type="ChEBI" id="CHEBI:456216"/>
    </reaction>
</comment>
<keyword evidence="8 9" id="KW-0234">DNA repair</keyword>
<comment type="caution">
    <text evidence="9">Lacks conserved residue(s) required for the propagation of feature annotation.</text>
</comment>
<comment type="similarity">
    <text evidence="9">Belongs to the RuvB family.</text>
</comment>
<evidence type="ECO:0000256" key="6">
    <source>
        <dbReference type="ARBA" id="ARBA00023125"/>
    </source>
</evidence>
<accession>A0A948RUM9</accession>
<keyword evidence="7 9" id="KW-0233">DNA recombination</keyword>
<sequence>MAQTPRVTDPILQDGDRSLEGGLRPKSLNEFVGQDGLRENLRILVEAATARDEPLEHILLSGPPGLGKTTLATLLAGEMGTRLVVTSGPALERAADLVGILTGLPPKGILFVDEIHRLSRTIEEYLYPAMEDQRLDILLDRGPSARSVRLKLHPFTLVGATTRSGRLSAPLRSRFGFVGRVDFYNIVELMKIVERSARILQCPLEGEVAEELAKRGRGTPRIVNRLLRRVRDYAQVRGTGDVDKHTVLQACELLQVGEDGLHEMDRKILETIIVKFSGGPVGLNTLAACLGEEPDTIEEVHEPFLLQEGYIERTPRGREAAVRAYQALGIDAKLKPKPPGLFT</sequence>
<dbReference type="AlphaFoldDB" id="A0A948RUM9"/>
<keyword evidence="5 9" id="KW-0067">ATP-binding</keyword>
<dbReference type="CDD" id="cd00009">
    <property type="entry name" value="AAA"/>
    <property type="match status" value="1"/>
</dbReference>
<feature type="binding site" evidence="9">
    <location>
        <position position="69"/>
    </location>
    <ligand>
        <name>ATP</name>
        <dbReference type="ChEBI" id="CHEBI:30616"/>
    </ligand>
</feature>
<feature type="binding site" evidence="9">
    <location>
        <position position="23"/>
    </location>
    <ligand>
        <name>ATP</name>
        <dbReference type="ChEBI" id="CHEBI:30616"/>
    </ligand>
</feature>
<dbReference type="GO" id="GO:0000400">
    <property type="term" value="F:four-way junction DNA binding"/>
    <property type="evidence" value="ECO:0007669"/>
    <property type="project" value="UniProtKB-UniRule"/>
</dbReference>
<evidence type="ECO:0000256" key="2">
    <source>
        <dbReference type="ARBA" id="ARBA00022741"/>
    </source>
</evidence>
<keyword evidence="12" id="KW-0347">Helicase</keyword>
<feature type="binding site" evidence="9">
    <location>
        <position position="221"/>
    </location>
    <ligand>
        <name>ATP</name>
        <dbReference type="ChEBI" id="CHEBI:30616"/>
    </ligand>
</feature>
<dbReference type="SMART" id="SM00382">
    <property type="entry name" value="AAA"/>
    <property type="match status" value="1"/>
</dbReference>
<evidence type="ECO:0000256" key="8">
    <source>
        <dbReference type="ARBA" id="ARBA00023204"/>
    </source>
</evidence>
<comment type="subcellular location">
    <subcellularLocation>
        <location evidence="9">Cytoplasm</location>
    </subcellularLocation>
</comment>
<comment type="subunit">
    <text evidence="9">Homohexamer. Forms an RuvA(8)-RuvB(12)-Holliday junction (HJ) complex. HJ DNA is sandwiched between 2 RuvA tetramers; dsDNA enters through RuvA and exits via RuvB. An RuvB hexamer assembles on each DNA strand where it exits the tetramer. Each RuvB hexamer is contacted by two RuvA subunits (via domain III) on 2 adjacent RuvB subunits; this complex drives branch migration. In the full resolvosome a probable DNA-RuvA(4)-RuvB(12)-RuvC(2) complex forms which resolves the HJ.</text>
</comment>
<comment type="caution">
    <text evidence="12">The sequence shown here is derived from an EMBL/GenBank/DDBJ whole genome shotgun (WGS) entry which is preliminary data.</text>
</comment>
<organism evidence="12 13">
    <name type="scientific">Eiseniibacteriota bacterium</name>
    <dbReference type="NCBI Taxonomy" id="2212470"/>
    <lineage>
        <taxon>Bacteria</taxon>
        <taxon>Candidatus Eiseniibacteriota</taxon>
    </lineage>
</organism>
<dbReference type="Gene3D" id="3.40.50.300">
    <property type="entry name" value="P-loop containing nucleotide triphosphate hydrolases"/>
    <property type="match status" value="1"/>
</dbReference>
<comment type="function">
    <text evidence="9">The RuvA-RuvB-RuvC complex processes Holliday junction (HJ) DNA during genetic recombination and DNA repair, while the RuvA-RuvB complex plays an important role in the rescue of blocked DNA replication forks via replication fork reversal (RFR). RuvA specifically binds to HJ cruciform DNA, conferring on it an open structure. The RuvB hexamer acts as an ATP-dependent pump, pulling dsDNA into and through the RuvAB complex. RuvB forms 2 homohexamers on either side of HJ DNA bound by 1 or 2 RuvA tetramers; 4 subunits per hexamer contact DNA at a time. Coordinated motions by a converter formed by DNA-disengaged RuvB subunits stimulates ATP hydrolysis and nucleotide exchange. Immobilization of the converter enables RuvB to convert the ATP-contained energy into a lever motion, pulling 2 nucleotides of DNA out of the RuvA tetramer per ATP hydrolyzed, thus driving DNA branch migration. The RuvB motors rotate together with the DNA substrate, which together with the progressing nucleotide cycle form the mechanistic basis for DNA recombination by continuous HJ branch migration. Branch migration allows RuvC to scan DNA until it finds its consensus sequence, where it cleaves and resolves cruciform DNA.</text>
</comment>
<feature type="binding site" evidence="9">
    <location>
        <position position="184"/>
    </location>
    <ligand>
        <name>ATP</name>
        <dbReference type="ChEBI" id="CHEBI:30616"/>
    </ligand>
</feature>
<keyword evidence="3 9" id="KW-0227">DNA damage</keyword>
<dbReference type="HAMAP" id="MF_00016">
    <property type="entry name" value="DNA_HJ_migration_RuvB"/>
    <property type="match status" value="1"/>
</dbReference>
<evidence type="ECO:0000256" key="5">
    <source>
        <dbReference type="ARBA" id="ARBA00022840"/>
    </source>
</evidence>
<feature type="binding site" evidence="9">
    <location>
        <position position="313"/>
    </location>
    <ligand>
        <name>DNA</name>
        <dbReference type="ChEBI" id="CHEBI:16991"/>
    </ligand>
</feature>
<dbReference type="Proteomes" id="UP000777784">
    <property type="component" value="Unassembled WGS sequence"/>
</dbReference>
<comment type="domain">
    <text evidence="9">Has 3 domains, the large (RuvB-L) and small ATPase (RuvB-S) domains and the C-terminal head (RuvB-H) domain. The head domain binds DNA, while the ATPase domains jointly bind ATP, ADP or are empty depending on the state of the subunit in the translocation cycle. During a single DNA translocation step the structure of each domain remains the same, but their relative positions change.</text>
</comment>
<dbReference type="SUPFAM" id="SSF52540">
    <property type="entry name" value="P-loop containing nucleoside triphosphate hydrolases"/>
    <property type="match status" value="1"/>
</dbReference>
<dbReference type="GO" id="GO:0009378">
    <property type="term" value="F:four-way junction helicase activity"/>
    <property type="evidence" value="ECO:0007669"/>
    <property type="project" value="InterPro"/>
</dbReference>
<dbReference type="InterPro" id="IPR027417">
    <property type="entry name" value="P-loop_NTPase"/>
</dbReference>
<dbReference type="GO" id="GO:0006281">
    <property type="term" value="P:DNA repair"/>
    <property type="evidence" value="ECO:0007669"/>
    <property type="project" value="UniProtKB-UniRule"/>
</dbReference>
<feature type="binding site" evidence="9">
    <location>
        <position position="69"/>
    </location>
    <ligand>
        <name>Mg(2+)</name>
        <dbReference type="ChEBI" id="CHEBI:18420"/>
    </ligand>
</feature>
<evidence type="ECO:0000256" key="4">
    <source>
        <dbReference type="ARBA" id="ARBA00022801"/>
    </source>
</evidence>
<dbReference type="Pfam" id="PF05496">
    <property type="entry name" value="RuvB_N"/>
    <property type="match status" value="1"/>
</dbReference>
<evidence type="ECO:0000256" key="9">
    <source>
        <dbReference type="HAMAP-Rule" id="MF_00016"/>
    </source>
</evidence>
<evidence type="ECO:0000259" key="11">
    <source>
        <dbReference type="SMART" id="SM00382"/>
    </source>
</evidence>
<dbReference type="Pfam" id="PF17864">
    <property type="entry name" value="AAA_lid_4"/>
    <property type="match status" value="1"/>
</dbReference>
<keyword evidence="1 9" id="KW-0963">Cytoplasm</keyword>
<dbReference type="GO" id="GO:0016787">
    <property type="term" value="F:hydrolase activity"/>
    <property type="evidence" value="ECO:0007669"/>
    <property type="project" value="UniProtKB-KW"/>
</dbReference>
<gene>
    <name evidence="9 12" type="primary">ruvB</name>
    <name evidence="12" type="ORF">KJ970_10400</name>
</gene>
<feature type="binding site" evidence="9">
    <location>
        <position position="70"/>
    </location>
    <ligand>
        <name>ATP</name>
        <dbReference type="ChEBI" id="CHEBI:30616"/>
    </ligand>
</feature>
<dbReference type="GO" id="GO:0005524">
    <property type="term" value="F:ATP binding"/>
    <property type="evidence" value="ECO:0007669"/>
    <property type="project" value="UniProtKB-UniRule"/>
</dbReference>
<dbReference type="EMBL" id="JAHJDP010000056">
    <property type="protein sequence ID" value="MBU2691323.1"/>
    <property type="molecule type" value="Genomic_DNA"/>
</dbReference>
<dbReference type="EC" id="3.6.4.-" evidence="9"/>
<keyword evidence="6 9" id="KW-0238">DNA-binding</keyword>
<dbReference type="PANTHER" id="PTHR42848">
    <property type="match status" value="1"/>
</dbReference>
<dbReference type="Gene3D" id="1.10.8.60">
    <property type="match status" value="1"/>
</dbReference>
<keyword evidence="2 9" id="KW-0547">Nucleotide-binding</keyword>
<dbReference type="GO" id="GO:0006310">
    <property type="term" value="P:DNA recombination"/>
    <property type="evidence" value="ECO:0007669"/>
    <property type="project" value="UniProtKB-UniRule"/>
</dbReference>
<feature type="binding site" evidence="9">
    <location>
        <position position="24"/>
    </location>
    <ligand>
        <name>ATP</name>
        <dbReference type="ChEBI" id="CHEBI:30616"/>
    </ligand>
</feature>
<dbReference type="GO" id="GO:0048476">
    <property type="term" value="C:Holliday junction resolvase complex"/>
    <property type="evidence" value="ECO:0007669"/>
    <property type="project" value="UniProtKB-UniRule"/>
</dbReference>
<dbReference type="GO" id="GO:0005737">
    <property type="term" value="C:cytoplasm"/>
    <property type="evidence" value="ECO:0007669"/>
    <property type="project" value="UniProtKB-SubCell"/>
</dbReference>
<feature type="region of interest" description="Large ATPase domain (RuvB-L)" evidence="9">
    <location>
        <begin position="4"/>
        <end position="184"/>
    </location>
</feature>
<dbReference type="Pfam" id="PF05491">
    <property type="entry name" value="WHD_RuvB"/>
    <property type="match status" value="1"/>
</dbReference>
<feature type="region of interest" description="Disordered" evidence="10">
    <location>
        <begin position="1"/>
        <end position="23"/>
    </location>
</feature>
<dbReference type="InterPro" id="IPR003593">
    <property type="entry name" value="AAA+_ATPase"/>
</dbReference>
<proteinExistence type="inferred from homology"/>
<feature type="binding site" evidence="9">
    <location>
        <position position="318"/>
    </location>
    <ligand>
        <name>DNA</name>
        <dbReference type="ChEBI" id="CHEBI:16991"/>
    </ligand>
</feature>
<protein>
    <recommendedName>
        <fullName evidence="9">Holliday junction branch migration complex subunit RuvB</fullName>
        <ecNumber evidence="9">3.6.4.-</ecNumber>
    </recommendedName>
</protein>
<dbReference type="NCBIfam" id="TIGR00635">
    <property type="entry name" value="ruvB"/>
    <property type="match status" value="1"/>
</dbReference>
<evidence type="ECO:0000256" key="7">
    <source>
        <dbReference type="ARBA" id="ARBA00023172"/>
    </source>
</evidence>
<dbReference type="InterPro" id="IPR041445">
    <property type="entry name" value="AAA_lid_4"/>
</dbReference>